<keyword evidence="12" id="KW-1185">Reference proteome</keyword>
<dbReference type="PANTHER" id="PTHR42945:SF9">
    <property type="entry name" value="HISTIDINE BIOSYNTHESIS BIFUNCTIONAL PROTEIN HISIE"/>
    <property type="match status" value="1"/>
</dbReference>
<dbReference type="PANTHER" id="PTHR42945">
    <property type="entry name" value="HISTIDINE BIOSYNTHESIS BIFUNCTIONAL PROTEIN"/>
    <property type="match status" value="1"/>
</dbReference>
<comment type="subcellular location">
    <subcellularLocation>
        <location evidence="2 10">Cytoplasm</location>
    </subcellularLocation>
</comment>
<evidence type="ECO:0000256" key="9">
    <source>
        <dbReference type="ARBA" id="ARBA00023102"/>
    </source>
</evidence>
<keyword evidence="7 10" id="KW-0378">Hydrolase</keyword>
<dbReference type="AlphaFoldDB" id="A0AA51YJ13"/>
<proteinExistence type="inferred from homology"/>
<evidence type="ECO:0000256" key="10">
    <source>
        <dbReference type="HAMAP-Rule" id="MF_01020"/>
    </source>
</evidence>
<dbReference type="GO" id="GO:0005737">
    <property type="term" value="C:cytoplasm"/>
    <property type="evidence" value="ECO:0007669"/>
    <property type="project" value="UniProtKB-SubCell"/>
</dbReference>
<dbReference type="GO" id="GO:0000105">
    <property type="term" value="P:L-histidine biosynthetic process"/>
    <property type="evidence" value="ECO:0007669"/>
    <property type="project" value="UniProtKB-UniRule"/>
</dbReference>
<dbReference type="Pfam" id="PF01503">
    <property type="entry name" value="PRA-PH"/>
    <property type="match status" value="1"/>
</dbReference>
<comment type="catalytic activity">
    <reaction evidence="1 10">
        <text>1-(5-phospho-beta-D-ribosyl)-ATP + H2O = 1-(5-phospho-beta-D-ribosyl)-5'-AMP + diphosphate + H(+)</text>
        <dbReference type="Rhea" id="RHEA:22828"/>
        <dbReference type="ChEBI" id="CHEBI:15377"/>
        <dbReference type="ChEBI" id="CHEBI:15378"/>
        <dbReference type="ChEBI" id="CHEBI:33019"/>
        <dbReference type="ChEBI" id="CHEBI:59457"/>
        <dbReference type="ChEBI" id="CHEBI:73183"/>
        <dbReference type="EC" id="3.6.1.31"/>
    </reaction>
</comment>
<evidence type="ECO:0000256" key="8">
    <source>
        <dbReference type="ARBA" id="ARBA00022840"/>
    </source>
</evidence>
<dbReference type="SUPFAM" id="SSF101386">
    <property type="entry name" value="all-alpha NTP pyrophosphatases"/>
    <property type="match status" value="1"/>
</dbReference>
<keyword evidence="9 10" id="KW-0368">Histidine biosynthesis</keyword>
<dbReference type="NCBIfam" id="TIGR03188">
    <property type="entry name" value="histidine_hisI"/>
    <property type="match status" value="1"/>
</dbReference>
<protein>
    <recommendedName>
        <fullName evidence="10">Phosphoribosyl-ATP pyrophosphatase</fullName>
        <shortName evidence="10">PRA-PH</shortName>
        <ecNumber evidence="10">3.6.1.31</ecNumber>
    </recommendedName>
</protein>
<dbReference type="InterPro" id="IPR021130">
    <property type="entry name" value="PRib-ATP_PPHydrolase-like"/>
</dbReference>
<gene>
    <name evidence="10 11" type="primary">hisE</name>
    <name evidence="11" type="ORF">RE476_09750</name>
</gene>
<dbReference type="HAMAP" id="MF_01020">
    <property type="entry name" value="HisE"/>
    <property type="match status" value="1"/>
</dbReference>
<accession>A0AA51YJ13</accession>
<dbReference type="EC" id="3.6.1.31" evidence="10"/>
<dbReference type="GO" id="GO:0004636">
    <property type="term" value="F:phosphoribosyl-ATP diphosphatase activity"/>
    <property type="evidence" value="ECO:0007669"/>
    <property type="project" value="UniProtKB-UniRule"/>
</dbReference>
<comment type="similarity">
    <text evidence="10">Belongs to the PRA-PH family.</text>
</comment>
<evidence type="ECO:0000256" key="2">
    <source>
        <dbReference type="ARBA" id="ARBA00004496"/>
    </source>
</evidence>
<dbReference type="Gene3D" id="1.10.287.1080">
    <property type="entry name" value="MazG-like"/>
    <property type="match status" value="1"/>
</dbReference>
<keyword evidence="6 10" id="KW-0547">Nucleotide-binding</keyword>
<evidence type="ECO:0000313" key="12">
    <source>
        <dbReference type="Proteomes" id="UP001183006"/>
    </source>
</evidence>
<dbReference type="CDD" id="cd11534">
    <property type="entry name" value="NTP-PPase_HisIE_like"/>
    <property type="match status" value="1"/>
</dbReference>
<keyword evidence="8 10" id="KW-0067">ATP-binding</keyword>
<name>A0AA51YJ13_9EURY</name>
<evidence type="ECO:0000313" key="11">
    <source>
        <dbReference type="EMBL" id="WMW21664.1"/>
    </source>
</evidence>
<dbReference type="GO" id="GO:0005524">
    <property type="term" value="F:ATP binding"/>
    <property type="evidence" value="ECO:0007669"/>
    <property type="project" value="UniProtKB-KW"/>
</dbReference>
<dbReference type="EMBL" id="CP133594">
    <property type="protein sequence ID" value="WMW21664.1"/>
    <property type="molecule type" value="Genomic_DNA"/>
</dbReference>
<dbReference type="RefSeq" id="WP_309307453.1">
    <property type="nucleotide sequence ID" value="NZ_CP133594.1"/>
</dbReference>
<evidence type="ECO:0000256" key="1">
    <source>
        <dbReference type="ARBA" id="ARBA00001460"/>
    </source>
</evidence>
<reference evidence="11" key="1">
    <citation type="submission" date="2023-08" db="EMBL/GenBank/DDBJ databases">
        <title>Methanolobus mangrovi sp. nov. and Methanolobus sediminis sp. nov, two novel methylotrophic methanogens isolated from mangrove sediments in China.</title>
        <authorList>
            <person name="Zhou J."/>
        </authorList>
    </citation>
    <scope>NUCLEOTIDE SEQUENCE</scope>
    <source>
        <strain evidence="11">FTZ2</strain>
    </source>
</reference>
<keyword evidence="5 10" id="KW-0028">Amino-acid biosynthesis</keyword>
<comment type="pathway">
    <text evidence="3 10">Amino-acid biosynthesis; L-histidine biosynthesis; L-histidine from 5-phospho-alpha-D-ribose 1-diphosphate: step 2/9.</text>
</comment>
<evidence type="ECO:0000256" key="5">
    <source>
        <dbReference type="ARBA" id="ARBA00022605"/>
    </source>
</evidence>
<keyword evidence="4 10" id="KW-0963">Cytoplasm</keyword>
<organism evidence="11 12">
    <name type="scientific">Methanolobus mangrovi</name>
    <dbReference type="NCBI Taxonomy" id="3072977"/>
    <lineage>
        <taxon>Archaea</taxon>
        <taxon>Methanobacteriati</taxon>
        <taxon>Methanobacteriota</taxon>
        <taxon>Stenosarchaea group</taxon>
        <taxon>Methanomicrobia</taxon>
        <taxon>Methanosarcinales</taxon>
        <taxon>Methanosarcinaceae</taxon>
        <taxon>Methanolobus</taxon>
    </lineage>
</organism>
<dbReference type="InterPro" id="IPR008179">
    <property type="entry name" value="HisE"/>
</dbReference>
<evidence type="ECO:0000256" key="6">
    <source>
        <dbReference type="ARBA" id="ARBA00022741"/>
    </source>
</evidence>
<dbReference type="KEGG" id="mmav:RE476_09750"/>
<dbReference type="Proteomes" id="UP001183006">
    <property type="component" value="Chromosome"/>
</dbReference>
<evidence type="ECO:0000256" key="7">
    <source>
        <dbReference type="ARBA" id="ARBA00022801"/>
    </source>
</evidence>
<evidence type="ECO:0000256" key="4">
    <source>
        <dbReference type="ARBA" id="ARBA00022490"/>
    </source>
</evidence>
<dbReference type="GeneID" id="84230425"/>
<evidence type="ECO:0000256" key="3">
    <source>
        <dbReference type="ARBA" id="ARBA00005204"/>
    </source>
</evidence>
<sequence>MPDTDLSILDELYGIIMDRKENPVENSYVCSLLNHRKGIDKILEKVGEESIETILAVKSGKREEIIYESSDLLFHLMVMFVAEGITLEEITTELQKRRK</sequence>